<sequence length="79" mass="8677">RSQALIGSSSGEFPTALRALSSAASFPAIPTCPGVQTKIVTLHCCCSKWCKWRISWTSGSVLNVFLMDCRELRESEQIK</sequence>
<dbReference type="Proteomes" id="UP000410492">
    <property type="component" value="Unassembled WGS sequence"/>
</dbReference>
<feature type="non-terminal residue" evidence="1">
    <location>
        <position position="1"/>
    </location>
</feature>
<evidence type="ECO:0000313" key="2">
    <source>
        <dbReference type="Proteomes" id="UP000410492"/>
    </source>
</evidence>
<keyword evidence="2" id="KW-1185">Reference proteome</keyword>
<reference evidence="1 2" key="1">
    <citation type="submission" date="2019-01" db="EMBL/GenBank/DDBJ databases">
        <authorList>
            <person name="Sayadi A."/>
        </authorList>
    </citation>
    <scope>NUCLEOTIDE SEQUENCE [LARGE SCALE GENOMIC DNA]</scope>
</reference>
<gene>
    <name evidence="1" type="ORF">CALMAC_LOCUS11641</name>
</gene>
<evidence type="ECO:0000313" key="1">
    <source>
        <dbReference type="EMBL" id="VEN51078.1"/>
    </source>
</evidence>
<proteinExistence type="predicted"/>
<organism evidence="1 2">
    <name type="scientific">Callosobruchus maculatus</name>
    <name type="common">Southern cowpea weevil</name>
    <name type="synonym">Pulse bruchid</name>
    <dbReference type="NCBI Taxonomy" id="64391"/>
    <lineage>
        <taxon>Eukaryota</taxon>
        <taxon>Metazoa</taxon>
        <taxon>Ecdysozoa</taxon>
        <taxon>Arthropoda</taxon>
        <taxon>Hexapoda</taxon>
        <taxon>Insecta</taxon>
        <taxon>Pterygota</taxon>
        <taxon>Neoptera</taxon>
        <taxon>Endopterygota</taxon>
        <taxon>Coleoptera</taxon>
        <taxon>Polyphaga</taxon>
        <taxon>Cucujiformia</taxon>
        <taxon>Chrysomeloidea</taxon>
        <taxon>Chrysomelidae</taxon>
        <taxon>Bruchinae</taxon>
        <taxon>Bruchini</taxon>
        <taxon>Callosobruchus</taxon>
    </lineage>
</organism>
<accession>A0A653CT48</accession>
<name>A0A653CT48_CALMS</name>
<protein>
    <submittedName>
        <fullName evidence="1">Uncharacterized protein</fullName>
    </submittedName>
</protein>
<dbReference type="EMBL" id="CAACVG010008787">
    <property type="protein sequence ID" value="VEN51078.1"/>
    <property type="molecule type" value="Genomic_DNA"/>
</dbReference>
<dbReference type="AlphaFoldDB" id="A0A653CT48"/>